<reference evidence="2" key="1">
    <citation type="submission" date="2015-06" db="EMBL/GenBank/DDBJ databases">
        <authorList>
            <person name="Joergensen T."/>
        </authorList>
    </citation>
    <scope>NUCLEOTIDE SEQUENCE</scope>
    <source>
        <plasmid evidence="2">pRGFK1116</plasmid>
    </source>
</reference>
<dbReference type="GO" id="GO:0003677">
    <property type="term" value="F:DNA binding"/>
    <property type="evidence" value="ECO:0007669"/>
    <property type="project" value="InterPro"/>
</dbReference>
<dbReference type="GO" id="GO:0006260">
    <property type="term" value="P:DNA replication"/>
    <property type="evidence" value="ECO:0007669"/>
    <property type="project" value="UniProtKB-KW"/>
</dbReference>
<dbReference type="InterPro" id="IPR000989">
    <property type="entry name" value="Rep"/>
</dbReference>
<name>A0A0H5Q3P4_9ZZZZ</name>
<evidence type="ECO:0000256" key="1">
    <source>
        <dbReference type="ARBA" id="ARBA00022705"/>
    </source>
</evidence>
<reference evidence="2" key="2">
    <citation type="submission" date="2015-07" db="EMBL/GenBank/DDBJ databases">
        <title>Plasmids, circular viruses and viroids from rat gut.</title>
        <authorList>
            <person name="Jorgensen T.J."/>
            <person name="Hansen M.A."/>
            <person name="Xu Z."/>
            <person name="Tabak M.A."/>
            <person name="Sorensen S.J."/>
            <person name="Hansen L.H."/>
        </authorList>
    </citation>
    <scope>NUCLEOTIDE SEQUENCE</scope>
    <source>
        <plasmid evidence="2">pRGFK1116</plasmid>
    </source>
</reference>
<evidence type="ECO:0000313" key="2">
    <source>
        <dbReference type="EMBL" id="CRY96508.1"/>
    </source>
</evidence>
<keyword evidence="1" id="KW-0235">DNA replication</keyword>
<dbReference type="AlphaFoldDB" id="A0A0H5Q3P4"/>
<protein>
    <recommendedName>
        <fullName evidence="3">Replication protein</fullName>
    </recommendedName>
</protein>
<organism evidence="2">
    <name type="scientific">uncultured prokaryote</name>
    <dbReference type="NCBI Taxonomy" id="198431"/>
    <lineage>
        <taxon>unclassified sequences</taxon>
        <taxon>environmental samples</taxon>
    </lineage>
</organism>
<geneLocation type="plasmid" evidence="2">
    <name>pRGFK1116</name>
</geneLocation>
<dbReference type="Pfam" id="PF01446">
    <property type="entry name" value="Rep_1"/>
    <property type="match status" value="1"/>
</dbReference>
<proteinExistence type="predicted"/>
<evidence type="ECO:0008006" key="3">
    <source>
        <dbReference type="Google" id="ProtNLM"/>
    </source>
</evidence>
<accession>A0A0H5Q3P4</accession>
<keyword evidence="2" id="KW-0614">Plasmid</keyword>
<sequence length="291" mass="32669">MAGFLVTSGYRAVSDKLYQCGSYLRFRHYMAHSQTRLIESRSCDVSLLCPLCAIRRGARMLRRYAERCQFIAPAHDFYLVTLTVKNGPDLEERYHHLLSSWKRVVKRAAKGYGAFADASGAFGAIEFTKGQDGWHPHLHMIWAMPKGATPVRYGRESQLGMDWLAATGDSFIVHAKRIEEAAGEGTRSREGSTAADAANDPLISALCETLKYAVKFSDLDLADNLHAWQVLKGKRLTRSYGCFFGLEVPDEPLDDQELDGPYIDMLYRFMGARGYILQAPDAERTLTPTRT</sequence>
<dbReference type="EMBL" id="LN853697">
    <property type="protein sequence ID" value="CRY96508.1"/>
    <property type="molecule type" value="Genomic_DNA"/>
</dbReference>